<dbReference type="Pfam" id="PF14322">
    <property type="entry name" value="SusD-like_3"/>
    <property type="match status" value="1"/>
</dbReference>
<evidence type="ECO:0000259" key="7">
    <source>
        <dbReference type="Pfam" id="PF14322"/>
    </source>
</evidence>
<gene>
    <name evidence="8" type="ORF">SAMN05216290_1920</name>
</gene>
<comment type="similarity">
    <text evidence="2">Belongs to the SusD family.</text>
</comment>
<dbReference type="GO" id="GO:0009279">
    <property type="term" value="C:cell outer membrane"/>
    <property type="evidence" value="ECO:0007669"/>
    <property type="project" value="UniProtKB-SubCell"/>
</dbReference>
<evidence type="ECO:0000313" key="9">
    <source>
        <dbReference type="Proteomes" id="UP000199437"/>
    </source>
</evidence>
<keyword evidence="4" id="KW-0472">Membrane</keyword>
<dbReference type="Gene3D" id="1.25.40.390">
    <property type="match status" value="1"/>
</dbReference>
<dbReference type="InterPro" id="IPR012944">
    <property type="entry name" value="SusD_RagB_dom"/>
</dbReference>
<feature type="domain" description="SusD-like N-terminal" evidence="7">
    <location>
        <begin position="104"/>
        <end position="216"/>
    </location>
</feature>
<dbReference type="InterPro" id="IPR033985">
    <property type="entry name" value="SusD-like_N"/>
</dbReference>
<keyword evidence="3" id="KW-0732">Signal</keyword>
<dbReference type="Pfam" id="PF07980">
    <property type="entry name" value="SusD_RagB"/>
    <property type="match status" value="1"/>
</dbReference>
<comment type="subcellular location">
    <subcellularLocation>
        <location evidence="1">Cell outer membrane</location>
    </subcellularLocation>
</comment>
<dbReference type="SUPFAM" id="SSF48452">
    <property type="entry name" value="TPR-like"/>
    <property type="match status" value="1"/>
</dbReference>
<evidence type="ECO:0000313" key="8">
    <source>
        <dbReference type="EMBL" id="SEW20734.1"/>
    </source>
</evidence>
<keyword evidence="9" id="KW-1185">Reference proteome</keyword>
<evidence type="ECO:0000256" key="5">
    <source>
        <dbReference type="ARBA" id="ARBA00023237"/>
    </source>
</evidence>
<evidence type="ECO:0000256" key="4">
    <source>
        <dbReference type="ARBA" id="ARBA00023136"/>
    </source>
</evidence>
<evidence type="ECO:0000256" key="2">
    <source>
        <dbReference type="ARBA" id="ARBA00006275"/>
    </source>
</evidence>
<dbReference type="RefSeq" id="WP_162844758.1">
    <property type="nucleotide sequence ID" value="NZ_FOIR01000002.1"/>
</dbReference>
<reference evidence="9" key="1">
    <citation type="submission" date="2016-10" db="EMBL/GenBank/DDBJ databases">
        <authorList>
            <person name="Varghese N."/>
            <person name="Submissions S."/>
        </authorList>
    </citation>
    <scope>NUCLEOTIDE SEQUENCE [LARGE SCALE GENOMIC DNA]</scope>
    <source>
        <strain evidence="9">CGMCC 1.12402</strain>
    </source>
</reference>
<keyword evidence="5" id="KW-0998">Cell outer membrane</keyword>
<dbReference type="EMBL" id="FOIR01000002">
    <property type="protein sequence ID" value="SEW20734.1"/>
    <property type="molecule type" value="Genomic_DNA"/>
</dbReference>
<dbReference type="GeneID" id="99986638"/>
<dbReference type="InterPro" id="IPR011990">
    <property type="entry name" value="TPR-like_helical_dom_sf"/>
</dbReference>
<dbReference type="AlphaFoldDB" id="A0A1I0Q2F5"/>
<name>A0A1I0Q2F5_9BACT</name>
<feature type="domain" description="RagB/SusD" evidence="6">
    <location>
        <begin position="321"/>
        <end position="522"/>
    </location>
</feature>
<accession>A0A1I0Q2F5</accession>
<dbReference type="Proteomes" id="UP000199437">
    <property type="component" value="Unassembled WGS sequence"/>
</dbReference>
<dbReference type="PROSITE" id="PS51257">
    <property type="entry name" value="PROKAR_LIPOPROTEIN"/>
    <property type="match status" value="1"/>
</dbReference>
<evidence type="ECO:0000256" key="1">
    <source>
        <dbReference type="ARBA" id="ARBA00004442"/>
    </source>
</evidence>
<dbReference type="STRING" id="1267423.SAMN05216290_1920"/>
<evidence type="ECO:0000256" key="3">
    <source>
        <dbReference type="ARBA" id="ARBA00022729"/>
    </source>
</evidence>
<organism evidence="8 9">
    <name type="scientific">Roseivirga pacifica</name>
    <dbReference type="NCBI Taxonomy" id="1267423"/>
    <lineage>
        <taxon>Bacteria</taxon>
        <taxon>Pseudomonadati</taxon>
        <taxon>Bacteroidota</taxon>
        <taxon>Cytophagia</taxon>
        <taxon>Cytophagales</taxon>
        <taxon>Roseivirgaceae</taxon>
        <taxon>Roseivirga</taxon>
    </lineage>
</organism>
<evidence type="ECO:0000259" key="6">
    <source>
        <dbReference type="Pfam" id="PF07980"/>
    </source>
</evidence>
<sequence>MKKIILIIYIFLFAFSCEDYLKDELLSDISADYVFNTAEGLEGGVNALYNLNRNYYDNGQWNNAMALLLPAKSDLSFGRAGEAAFFARLGWGASINDTGTRLLYSDLWRHYYRLADRSNAIIEGAEALNNIEESRRIQIIAEAKVHRAHTYFTLYRLFNNIFVTTAPTTPDNAFDVPSSPSTEAEIFGLINSDLDYAIENLAWTTEEFGRFTQATARHIKAKAAMWQQDYQEAKLQAEAVINSGHYSLVPSTKAVFEGDMNHSESLFVVQYEDGVIGGSNRNQIHFNLMANYNLIDGAKYSNENGGRGGALLLPNMYLVDLLREDPNDDRDDNTYMISYYLYNDAENLPEGRQIGDTIAVYQQDSPNADNHRLWYQRQNPGVLKYFQEDGIASEVSSITNIMVYRLAETYLIAAEANMYLGNTAMALDQLNTVRARAKAAPKLNIDLQTVLDERARELFFEGQRFFTLKRTNRLVPQIAQYAGNDNWHKQARERIMDYMKNLPIPETELNLLGPGYPQNEGY</sequence>
<proteinExistence type="inferred from homology"/>
<protein>
    <submittedName>
        <fullName evidence="8">Starch-binding associating with outer membrane</fullName>
    </submittedName>
</protein>